<dbReference type="PANTHER" id="PTHR39651">
    <property type="entry name" value="HOLLIDAY JUNCTION RESOLVASE HJC"/>
    <property type="match status" value="1"/>
</dbReference>
<comment type="caution">
    <text evidence="12">The sequence shown here is derived from an EMBL/GenBank/DDBJ whole genome shotgun (WGS) entry which is preliminary data.</text>
</comment>
<evidence type="ECO:0000256" key="7">
    <source>
        <dbReference type="ARBA" id="ARBA00022842"/>
    </source>
</evidence>
<dbReference type="InterPro" id="IPR014428">
    <property type="entry name" value="Hjc_arc"/>
</dbReference>
<dbReference type="GO" id="GO:0008821">
    <property type="term" value="F:crossover junction DNA endonuclease activity"/>
    <property type="evidence" value="ECO:0007669"/>
    <property type="project" value="UniProtKB-EC"/>
</dbReference>
<organism evidence="12 13">
    <name type="scientific">Candidatus Methanofastidiosum methylothiophilum</name>
    <dbReference type="NCBI Taxonomy" id="1705564"/>
    <lineage>
        <taxon>Archaea</taxon>
        <taxon>Methanobacteriati</taxon>
        <taxon>Methanobacteriota</taxon>
        <taxon>Stenosarchaea group</taxon>
        <taxon>Candidatus Methanofastidiosia</taxon>
        <taxon>Candidatus Methanofastidiosales</taxon>
        <taxon>Candidatus Methanofastidiosaceae</taxon>
        <taxon>Candidatus Methanofastidiosum</taxon>
    </lineage>
</organism>
<reference evidence="12 13" key="1">
    <citation type="journal article" date="2016" name="ISME J.">
        <title>Chasing the elusive Euryarchaeota class WSA2: genomes reveal a uniquely fastidious methyl-reducing methanogen.</title>
        <authorList>
            <person name="Nobu M.K."/>
            <person name="Narihiro T."/>
            <person name="Kuroda K."/>
            <person name="Mei R."/>
            <person name="Liu W.T."/>
        </authorList>
    </citation>
    <scope>NUCLEOTIDE SEQUENCE [LARGE SCALE GENOMIC DNA]</scope>
    <source>
        <strain evidence="12">U1lsi0528_Bin055</strain>
    </source>
</reference>
<dbReference type="InterPro" id="IPR011856">
    <property type="entry name" value="tRNA_endonuc-like_dom_sf"/>
</dbReference>
<evidence type="ECO:0000256" key="3">
    <source>
        <dbReference type="ARBA" id="ARBA00022723"/>
    </source>
</evidence>
<dbReference type="GO" id="GO:0046872">
    <property type="term" value="F:metal ion binding"/>
    <property type="evidence" value="ECO:0007669"/>
    <property type="project" value="UniProtKB-KW"/>
</dbReference>
<keyword evidence="2" id="KW-0540">Nuclease</keyword>
<evidence type="ECO:0000256" key="6">
    <source>
        <dbReference type="ARBA" id="ARBA00022801"/>
    </source>
</evidence>
<gene>
    <name evidence="12" type="ORF">AMQ22_00177</name>
</gene>
<evidence type="ECO:0000256" key="2">
    <source>
        <dbReference type="ARBA" id="ARBA00022722"/>
    </source>
</evidence>
<evidence type="ECO:0000256" key="8">
    <source>
        <dbReference type="ARBA" id="ARBA00023125"/>
    </source>
</evidence>
<evidence type="ECO:0000256" key="11">
    <source>
        <dbReference type="ARBA" id="ARBA00029354"/>
    </source>
</evidence>
<dbReference type="Pfam" id="PF01870">
    <property type="entry name" value="Hjc"/>
    <property type="match status" value="1"/>
</dbReference>
<dbReference type="EMBL" id="LNGC01000003">
    <property type="protein sequence ID" value="KYC53647.1"/>
    <property type="molecule type" value="Genomic_DNA"/>
</dbReference>
<accession>A0A150J8U4</accession>
<dbReference type="GO" id="GO:0006281">
    <property type="term" value="P:DNA repair"/>
    <property type="evidence" value="ECO:0007669"/>
    <property type="project" value="UniProtKB-KW"/>
</dbReference>
<evidence type="ECO:0000256" key="10">
    <source>
        <dbReference type="ARBA" id="ARBA00023204"/>
    </source>
</evidence>
<dbReference type="Gene3D" id="3.40.1350.10">
    <property type="match status" value="1"/>
</dbReference>
<comment type="cofactor">
    <cofactor evidence="1">
        <name>Mg(2+)</name>
        <dbReference type="ChEBI" id="CHEBI:18420"/>
    </cofactor>
</comment>
<sequence>MSVTKNKSRGVRAEYEVKKFLLENGYFVFSKRVSQSGPDIIAIKGEKTIIMEIKNTKLSSVKIKYSQIKSLLDTASEISKKTVLSPKTILGVKFSSKETGWTFISIENQFYEDKIISKQQENLLELSKGLKSFI</sequence>
<keyword evidence="6" id="KW-0378">Hydrolase</keyword>
<proteinExistence type="predicted"/>
<dbReference type="AlphaFoldDB" id="A0A150J8U4"/>
<keyword evidence="4" id="KW-0255">Endonuclease</keyword>
<keyword evidence="9" id="KW-0233">DNA recombination</keyword>
<dbReference type="InterPro" id="IPR011335">
    <property type="entry name" value="Restrct_endonuc-II-like"/>
</dbReference>
<evidence type="ECO:0000256" key="4">
    <source>
        <dbReference type="ARBA" id="ARBA00022759"/>
    </source>
</evidence>
<dbReference type="SUPFAM" id="SSF52980">
    <property type="entry name" value="Restriction endonuclease-like"/>
    <property type="match status" value="1"/>
</dbReference>
<dbReference type="STRING" id="1705564.APG08_00993"/>
<evidence type="ECO:0000256" key="5">
    <source>
        <dbReference type="ARBA" id="ARBA00022763"/>
    </source>
</evidence>
<keyword evidence="3" id="KW-0479">Metal-binding</keyword>
<evidence type="ECO:0000313" key="13">
    <source>
        <dbReference type="Proteomes" id="UP000075398"/>
    </source>
</evidence>
<evidence type="ECO:0000256" key="1">
    <source>
        <dbReference type="ARBA" id="ARBA00001946"/>
    </source>
</evidence>
<keyword evidence="10" id="KW-0234">DNA repair</keyword>
<evidence type="ECO:0000313" key="12">
    <source>
        <dbReference type="EMBL" id="KYC53647.1"/>
    </source>
</evidence>
<protein>
    <submittedName>
        <fullName evidence="12">Archaeal holliday junction resolvase (Hjc)</fullName>
    </submittedName>
</protein>
<dbReference type="InterPro" id="IPR002732">
    <property type="entry name" value="Hjc"/>
</dbReference>
<dbReference type="Proteomes" id="UP000075398">
    <property type="component" value="Unassembled WGS sequence"/>
</dbReference>
<dbReference type="PANTHER" id="PTHR39651:SF1">
    <property type="entry name" value="HOLLIDAY JUNCTION RESOLVASE HJC"/>
    <property type="match status" value="1"/>
</dbReference>
<evidence type="ECO:0000256" key="9">
    <source>
        <dbReference type="ARBA" id="ARBA00023172"/>
    </source>
</evidence>
<dbReference type="GO" id="GO:0003677">
    <property type="term" value="F:DNA binding"/>
    <property type="evidence" value="ECO:0007669"/>
    <property type="project" value="UniProtKB-KW"/>
</dbReference>
<keyword evidence="8" id="KW-0238">DNA-binding</keyword>
<keyword evidence="7" id="KW-0460">Magnesium</keyword>
<keyword evidence="5" id="KW-0227">DNA damage</keyword>
<dbReference type="GO" id="GO:0006310">
    <property type="term" value="P:DNA recombination"/>
    <property type="evidence" value="ECO:0007669"/>
    <property type="project" value="UniProtKB-KW"/>
</dbReference>
<name>A0A150J8U4_9EURY</name>
<comment type="catalytic activity">
    <reaction evidence="11">
        <text>Endonucleolytic cleavage at a junction such as a reciprocal single-stranded crossover between two homologous DNA duplexes (Holliday junction).</text>
        <dbReference type="EC" id="3.1.21.10"/>
    </reaction>
</comment>